<accession>A0A4C1XDF9</accession>
<gene>
    <name evidence="2" type="ORF">EVAR_81361_1</name>
</gene>
<protein>
    <submittedName>
        <fullName evidence="2">Uncharacterized protein</fullName>
    </submittedName>
</protein>
<dbReference type="EMBL" id="BGZK01000781">
    <property type="protein sequence ID" value="GBP60215.1"/>
    <property type="molecule type" value="Genomic_DNA"/>
</dbReference>
<evidence type="ECO:0000256" key="1">
    <source>
        <dbReference type="SAM" id="MobiDB-lite"/>
    </source>
</evidence>
<evidence type="ECO:0000313" key="2">
    <source>
        <dbReference type="EMBL" id="GBP60215.1"/>
    </source>
</evidence>
<evidence type="ECO:0000313" key="3">
    <source>
        <dbReference type="Proteomes" id="UP000299102"/>
    </source>
</evidence>
<name>A0A4C1XDF9_EUMVA</name>
<comment type="caution">
    <text evidence="2">The sequence shown here is derived from an EMBL/GenBank/DDBJ whole genome shotgun (WGS) entry which is preliminary data.</text>
</comment>
<dbReference type="AlphaFoldDB" id="A0A4C1XDF9"/>
<organism evidence="2 3">
    <name type="scientific">Eumeta variegata</name>
    <name type="common">Bagworm moth</name>
    <name type="synonym">Eumeta japonica</name>
    <dbReference type="NCBI Taxonomy" id="151549"/>
    <lineage>
        <taxon>Eukaryota</taxon>
        <taxon>Metazoa</taxon>
        <taxon>Ecdysozoa</taxon>
        <taxon>Arthropoda</taxon>
        <taxon>Hexapoda</taxon>
        <taxon>Insecta</taxon>
        <taxon>Pterygota</taxon>
        <taxon>Neoptera</taxon>
        <taxon>Endopterygota</taxon>
        <taxon>Lepidoptera</taxon>
        <taxon>Glossata</taxon>
        <taxon>Ditrysia</taxon>
        <taxon>Tineoidea</taxon>
        <taxon>Psychidae</taxon>
        <taxon>Oiketicinae</taxon>
        <taxon>Eumeta</taxon>
    </lineage>
</organism>
<sequence length="75" mass="8386">MVIRSIIYNLSITFNRAIKFRIQAGDNVTSSDKFYRPWRTADTAQRRTAPGALSGEMDYGSARATVTRNSVNGSR</sequence>
<proteinExistence type="predicted"/>
<dbReference type="Proteomes" id="UP000299102">
    <property type="component" value="Unassembled WGS sequence"/>
</dbReference>
<reference evidence="2 3" key="1">
    <citation type="journal article" date="2019" name="Commun. Biol.">
        <title>The bagworm genome reveals a unique fibroin gene that provides high tensile strength.</title>
        <authorList>
            <person name="Kono N."/>
            <person name="Nakamura H."/>
            <person name="Ohtoshi R."/>
            <person name="Tomita M."/>
            <person name="Numata K."/>
            <person name="Arakawa K."/>
        </authorList>
    </citation>
    <scope>NUCLEOTIDE SEQUENCE [LARGE SCALE GENOMIC DNA]</scope>
</reference>
<feature type="compositionally biased region" description="Polar residues" evidence="1">
    <location>
        <begin position="64"/>
        <end position="75"/>
    </location>
</feature>
<feature type="region of interest" description="Disordered" evidence="1">
    <location>
        <begin position="45"/>
        <end position="75"/>
    </location>
</feature>
<keyword evidence="3" id="KW-1185">Reference proteome</keyword>